<evidence type="ECO:0000313" key="2">
    <source>
        <dbReference type="EMBL" id="KAJ5504363.1"/>
    </source>
</evidence>
<accession>A0A9X0C6T9</accession>
<feature type="region of interest" description="Disordered" evidence="1">
    <location>
        <begin position="46"/>
        <end position="78"/>
    </location>
</feature>
<reference evidence="2" key="2">
    <citation type="journal article" date="2023" name="IMA Fungus">
        <title>Comparative genomic study of the Penicillium genus elucidates a diverse pangenome and 15 lateral gene transfer events.</title>
        <authorList>
            <person name="Petersen C."/>
            <person name="Sorensen T."/>
            <person name="Nielsen M.R."/>
            <person name="Sondergaard T.E."/>
            <person name="Sorensen J.L."/>
            <person name="Fitzpatrick D.A."/>
            <person name="Frisvad J.C."/>
            <person name="Nielsen K.L."/>
        </authorList>
    </citation>
    <scope>NUCLEOTIDE SEQUENCE</scope>
    <source>
        <strain evidence="2">IBT 29495</strain>
    </source>
</reference>
<proteinExistence type="predicted"/>
<gene>
    <name evidence="2" type="ORF">N7463_007237</name>
</gene>
<feature type="compositionally biased region" description="Basic and acidic residues" evidence="1">
    <location>
        <begin position="46"/>
        <end position="59"/>
    </location>
</feature>
<dbReference type="EMBL" id="JAPWDS010000003">
    <property type="protein sequence ID" value="KAJ5504363.1"/>
    <property type="molecule type" value="Genomic_DNA"/>
</dbReference>
<dbReference type="AlphaFoldDB" id="A0A9X0C6T9"/>
<comment type="caution">
    <text evidence="2">The sequence shown here is derived from an EMBL/GenBank/DDBJ whole genome shotgun (WGS) entry which is preliminary data.</text>
</comment>
<name>A0A9X0C6T9_9EURO</name>
<reference evidence="2" key="1">
    <citation type="submission" date="2022-12" db="EMBL/GenBank/DDBJ databases">
        <authorList>
            <person name="Petersen C."/>
        </authorList>
    </citation>
    <scope>NUCLEOTIDE SEQUENCE</scope>
    <source>
        <strain evidence="2">IBT 29495</strain>
    </source>
</reference>
<evidence type="ECO:0000313" key="3">
    <source>
        <dbReference type="Proteomes" id="UP001149954"/>
    </source>
</evidence>
<organism evidence="2 3">
    <name type="scientific">Penicillium fimorum</name>
    <dbReference type="NCBI Taxonomy" id="1882269"/>
    <lineage>
        <taxon>Eukaryota</taxon>
        <taxon>Fungi</taxon>
        <taxon>Dikarya</taxon>
        <taxon>Ascomycota</taxon>
        <taxon>Pezizomycotina</taxon>
        <taxon>Eurotiomycetes</taxon>
        <taxon>Eurotiomycetidae</taxon>
        <taxon>Eurotiales</taxon>
        <taxon>Aspergillaceae</taxon>
        <taxon>Penicillium</taxon>
    </lineage>
</organism>
<evidence type="ECO:0000256" key="1">
    <source>
        <dbReference type="SAM" id="MobiDB-lite"/>
    </source>
</evidence>
<sequence>MAEHNDIWTLKANVSYGVRNLLIQTWARPLLSILGQCQEWQERCGRHGQHDGEANRKQNFDPPEIVARIDVPYRPKDP</sequence>
<dbReference type="Proteomes" id="UP001149954">
    <property type="component" value="Unassembled WGS sequence"/>
</dbReference>
<keyword evidence="3" id="KW-1185">Reference proteome</keyword>
<protein>
    <submittedName>
        <fullName evidence="2">Uncharacterized protein</fullName>
    </submittedName>
</protein>